<name>A0ABV6TWB0_9ACTN</name>
<dbReference type="RefSeq" id="WP_394324028.1">
    <property type="nucleotide sequence ID" value="NZ_JBHMQV010000009.1"/>
</dbReference>
<evidence type="ECO:0000313" key="3">
    <source>
        <dbReference type="EMBL" id="MFC0850078.1"/>
    </source>
</evidence>
<dbReference type="Proteomes" id="UP001589887">
    <property type="component" value="Unassembled WGS sequence"/>
</dbReference>
<evidence type="ECO:0000313" key="4">
    <source>
        <dbReference type="Proteomes" id="UP001589887"/>
    </source>
</evidence>
<gene>
    <name evidence="3" type="ORF">ACFH04_41115</name>
</gene>
<dbReference type="Gene3D" id="2.50.20.20">
    <property type="match status" value="1"/>
</dbReference>
<evidence type="ECO:0000256" key="1">
    <source>
        <dbReference type="SAM" id="MobiDB-lite"/>
    </source>
</evidence>
<dbReference type="PROSITE" id="PS51257">
    <property type="entry name" value="PROKAR_LIPOPROTEIN"/>
    <property type="match status" value="1"/>
</dbReference>
<feature type="region of interest" description="Disordered" evidence="1">
    <location>
        <begin position="28"/>
        <end position="62"/>
    </location>
</feature>
<keyword evidence="2" id="KW-0732">Signal</keyword>
<feature type="chain" id="PRO_5047105982" description="Lipoprotein" evidence="2">
    <location>
        <begin position="22"/>
        <end position="294"/>
    </location>
</feature>
<evidence type="ECO:0008006" key="5">
    <source>
        <dbReference type="Google" id="ProtNLM"/>
    </source>
</evidence>
<proteinExistence type="predicted"/>
<sequence>MRPVRVWGKGIALATAGAALAVMLAGCGSGESEHEGPEGGRGAPEPADDKGAAKGSGKGADVRAALTAAARKTGEQASYKTLQTGAPGSGHSEMLFQKAPSASVIKSWTKPSSANPSGFSQVISLSGKTYVHTDEVPGKSWYTMDDTAYAGRDKGSGESRAAGYVPEFAGALAASPSTRRVGEERVGGRPADHYRGTVVVDELAAYNGPAIDKGVRDSYVASTRQQGMSSVVIDLWVGKDGLVLKSREEGRGSKGPELVVEEYSDFGAVPAITPPPANTVATWKEFIDGISQRS</sequence>
<accession>A0ABV6TWB0</accession>
<reference evidence="3 4" key="1">
    <citation type="submission" date="2024-09" db="EMBL/GenBank/DDBJ databases">
        <authorList>
            <person name="Sun Q."/>
            <person name="Mori K."/>
        </authorList>
    </citation>
    <scope>NUCLEOTIDE SEQUENCE [LARGE SCALE GENOMIC DNA]</scope>
    <source>
        <strain evidence="3 4">JCM 4557</strain>
    </source>
</reference>
<protein>
    <recommendedName>
        <fullName evidence="5">Lipoprotein</fullName>
    </recommendedName>
</protein>
<evidence type="ECO:0000256" key="2">
    <source>
        <dbReference type="SAM" id="SignalP"/>
    </source>
</evidence>
<organism evidence="3 4">
    <name type="scientific">Streptomyces noboritoensis</name>
    <dbReference type="NCBI Taxonomy" id="67337"/>
    <lineage>
        <taxon>Bacteria</taxon>
        <taxon>Bacillati</taxon>
        <taxon>Actinomycetota</taxon>
        <taxon>Actinomycetes</taxon>
        <taxon>Kitasatosporales</taxon>
        <taxon>Streptomycetaceae</taxon>
        <taxon>Streptomyces</taxon>
    </lineage>
</organism>
<dbReference type="EMBL" id="JBHMQV010000009">
    <property type="protein sequence ID" value="MFC0850078.1"/>
    <property type="molecule type" value="Genomic_DNA"/>
</dbReference>
<feature type="signal peptide" evidence="2">
    <location>
        <begin position="1"/>
        <end position="21"/>
    </location>
</feature>
<keyword evidence="4" id="KW-1185">Reference proteome</keyword>
<comment type="caution">
    <text evidence="3">The sequence shown here is derived from an EMBL/GenBank/DDBJ whole genome shotgun (WGS) entry which is preliminary data.</text>
</comment>